<feature type="domain" description="AAA" evidence="1">
    <location>
        <begin position="9"/>
        <end position="190"/>
    </location>
</feature>
<dbReference type="InterPro" id="IPR027417">
    <property type="entry name" value="P-loop_NTPase"/>
</dbReference>
<dbReference type="Proteomes" id="UP001589568">
    <property type="component" value="Unassembled WGS sequence"/>
</dbReference>
<dbReference type="Gene3D" id="3.40.50.300">
    <property type="entry name" value="P-loop containing nucleotide triphosphate hydrolases"/>
    <property type="match status" value="1"/>
</dbReference>
<keyword evidence="3" id="KW-1185">Reference proteome</keyword>
<proteinExistence type="predicted"/>
<dbReference type="PANTHER" id="PTHR13696:SF52">
    <property type="entry name" value="PARA FAMILY PROTEIN CT_582"/>
    <property type="match status" value="1"/>
</dbReference>
<evidence type="ECO:0000313" key="3">
    <source>
        <dbReference type="Proteomes" id="UP001589568"/>
    </source>
</evidence>
<dbReference type="InterPro" id="IPR025669">
    <property type="entry name" value="AAA_dom"/>
</dbReference>
<dbReference type="CDD" id="cd02042">
    <property type="entry name" value="ParAB_family"/>
    <property type="match status" value="1"/>
</dbReference>
<dbReference type="InterPro" id="IPR050678">
    <property type="entry name" value="DNA_Partitioning_ATPase"/>
</dbReference>
<dbReference type="RefSeq" id="WP_379485254.1">
    <property type="nucleotide sequence ID" value="NZ_JBHMCF010000057.1"/>
</dbReference>
<sequence length="273" mass="28920">MSGPPARCKRIAIANQKGGVGKTTTTINLAAGLARAGHTVLVGQMDSQPNLSSTLDPEVGEYTMADVLHADRRTRQVVPGSLASAIVPSGPAWPDTLSVVPGSIELASRDDETHVGAERRLAITSDGALDDTEIAIWDLPPSLGQLTINGLVAADEVWIVTTPTRYGLEGIADLIATVELVQMHYNPDLVVGGIIVNMYYQGRTESIARHEELVGSYGRRSQGGLVYDEVCNHFEVVNKAIGAAAPLWLYGSEGQAPASWYESCGAAMLAGRN</sequence>
<reference evidence="2 3" key="1">
    <citation type="submission" date="2024-09" db="EMBL/GenBank/DDBJ databases">
        <authorList>
            <person name="Sun Q."/>
            <person name="Mori K."/>
        </authorList>
    </citation>
    <scope>NUCLEOTIDE SEQUENCE [LARGE SCALE GENOMIC DNA]</scope>
    <source>
        <strain evidence="2 3">JCM 3324</strain>
    </source>
</reference>
<comment type="caution">
    <text evidence="2">The sequence shown here is derived from an EMBL/GenBank/DDBJ whole genome shotgun (WGS) entry which is preliminary data.</text>
</comment>
<protein>
    <submittedName>
        <fullName evidence="2">ParA family protein</fullName>
    </submittedName>
</protein>
<accession>A0ABV5P317</accession>
<evidence type="ECO:0000259" key="1">
    <source>
        <dbReference type="Pfam" id="PF13614"/>
    </source>
</evidence>
<organism evidence="2 3">
    <name type="scientific">Nonomuraea salmonea</name>
    <dbReference type="NCBI Taxonomy" id="46181"/>
    <lineage>
        <taxon>Bacteria</taxon>
        <taxon>Bacillati</taxon>
        <taxon>Actinomycetota</taxon>
        <taxon>Actinomycetes</taxon>
        <taxon>Streptosporangiales</taxon>
        <taxon>Streptosporangiaceae</taxon>
        <taxon>Nonomuraea</taxon>
    </lineage>
</organism>
<evidence type="ECO:0000313" key="2">
    <source>
        <dbReference type="EMBL" id="MFB9476975.1"/>
    </source>
</evidence>
<dbReference type="Pfam" id="PF13614">
    <property type="entry name" value="AAA_31"/>
    <property type="match status" value="1"/>
</dbReference>
<name>A0ABV5P317_9ACTN</name>
<gene>
    <name evidence="2" type="ORF">ACFFR3_46425</name>
</gene>
<dbReference type="PANTHER" id="PTHR13696">
    <property type="entry name" value="P-LOOP CONTAINING NUCLEOSIDE TRIPHOSPHATE HYDROLASE"/>
    <property type="match status" value="1"/>
</dbReference>
<dbReference type="SUPFAM" id="SSF52540">
    <property type="entry name" value="P-loop containing nucleoside triphosphate hydrolases"/>
    <property type="match status" value="1"/>
</dbReference>
<dbReference type="EMBL" id="JBHMCF010000057">
    <property type="protein sequence ID" value="MFB9476975.1"/>
    <property type="molecule type" value="Genomic_DNA"/>
</dbReference>